<sequence>LWSAVSTGRRLPSDCSIDLKTAATVSLLMASALKSGRVATLETIKEISSELRSRLATFVSGKLGEVKKEVQKPEGKVTVIVGNEHVKRSLHVMTEIVLDGERIEASLKDFGRLRYELARAIKASDEYNM</sequence>
<dbReference type="EMBL" id="BTSY01000003">
    <property type="protein sequence ID" value="GMT19996.1"/>
    <property type="molecule type" value="Genomic_DNA"/>
</dbReference>
<feature type="non-terminal residue" evidence="1">
    <location>
        <position position="1"/>
    </location>
</feature>
<dbReference type="AlphaFoldDB" id="A0AAV5VK42"/>
<protein>
    <submittedName>
        <fullName evidence="1">Uncharacterized protein</fullName>
    </submittedName>
</protein>
<evidence type="ECO:0000313" key="2">
    <source>
        <dbReference type="Proteomes" id="UP001432322"/>
    </source>
</evidence>
<accession>A0AAV5VK42</accession>
<organism evidence="1 2">
    <name type="scientific">Pristionchus fissidentatus</name>
    <dbReference type="NCBI Taxonomy" id="1538716"/>
    <lineage>
        <taxon>Eukaryota</taxon>
        <taxon>Metazoa</taxon>
        <taxon>Ecdysozoa</taxon>
        <taxon>Nematoda</taxon>
        <taxon>Chromadorea</taxon>
        <taxon>Rhabditida</taxon>
        <taxon>Rhabditina</taxon>
        <taxon>Diplogasteromorpha</taxon>
        <taxon>Diplogasteroidea</taxon>
        <taxon>Neodiplogasteridae</taxon>
        <taxon>Pristionchus</taxon>
    </lineage>
</organism>
<evidence type="ECO:0000313" key="1">
    <source>
        <dbReference type="EMBL" id="GMT19996.1"/>
    </source>
</evidence>
<keyword evidence="2" id="KW-1185">Reference proteome</keyword>
<gene>
    <name evidence="1" type="ORF">PFISCL1PPCAC_11293</name>
</gene>
<proteinExistence type="predicted"/>
<comment type="caution">
    <text evidence="1">The sequence shown here is derived from an EMBL/GenBank/DDBJ whole genome shotgun (WGS) entry which is preliminary data.</text>
</comment>
<dbReference type="Proteomes" id="UP001432322">
    <property type="component" value="Unassembled WGS sequence"/>
</dbReference>
<reference evidence="1" key="1">
    <citation type="submission" date="2023-10" db="EMBL/GenBank/DDBJ databases">
        <title>Genome assembly of Pristionchus species.</title>
        <authorList>
            <person name="Yoshida K."/>
            <person name="Sommer R.J."/>
        </authorList>
    </citation>
    <scope>NUCLEOTIDE SEQUENCE</scope>
    <source>
        <strain evidence="1">RS5133</strain>
    </source>
</reference>
<name>A0AAV5VK42_9BILA</name>